<evidence type="ECO:0000313" key="4">
    <source>
        <dbReference type="Proteomes" id="UP000619293"/>
    </source>
</evidence>
<evidence type="ECO:0000259" key="2">
    <source>
        <dbReference type="PROSITE" id="PS51903"/>
    </source>
</evidence>
<dbReference type="InterPro" id="IPR004176">
    <property type="entry name" value="Clp_R_N"/>
</dbReference>
<name>A0A8J3JZG3_9ACTN</name>
<dbReference type="Pfam" id="PF02861">
    <property type="entry name" value="Clp_N"/>
    <property type="match status" value="1"/>
</dbReference>
<feature type="domain" description="Clp R" evidence="2">
    <location>
        <begin position="93"/>
        <end position="232"/>
    </location>
</feature>
<evidence type="ECO:0000256" key="1">
    <source>
        <dbReference type="PROSITE-ProRule" id="PRU01251"/>
    </source>
</evidence>
<dbReference type="EMBL" id="BONG01000030">
    <property type="protein sequence ID" value="GIF91259.1"/>
    <property type="molecule type" value="Genomic_DNA"/>
</dbReference>
<dbReference type="Proteomes" id="UP000619293">
    <property type="component" value="Unassembled WGS sequence"/>
</dbReference>
<dbReference type="SUPFAM" id="SSF81923">
    <property type="entry name" value="Double Clp-N motif"/>
    <property type="match status" value="1"/>
</dbReference>
<gene>
    <name evidence="3" type="ORF">Cch02nite_47030</name>
</gene>
<dbReference type="PROSITE" id="PS51903">
    <property type="entry name" value="CLP_R"/>
    <property type="match status" value="1"/>
</dbReference>
<organism evidence="3 4">
    <name type="scientific">Catellatospora chokoriensis</name>
    <dbReference type="NCBI Taxonomy" id="310353"/>
    <lineage>
        <taxon>Bacteria</taxon>
        <taxon>Bacillati</taxon>
        <taxon>Actinomycetota</taxon>
        <taxon>Actinomycetes</taxon>
        <taxon>Micromonosporales</taxon>
        <taxon>Micromonosporaceae</taxon>
        <taxon>Catellatospora</taxon>
    </lineage>
</organism>
<keyword evidence="1" id="KW-0677">Repeat</keyword>
<protein>
    <recommendedName>
        <fullName evidence="2">Clp R domain-containing protein</fullName>
    </recommendedName>
</protein>
<accession>A0A8J3JZG3</accession>
<dbReference type="InterPro" id="IPR036628">
    <property type="entry name" value="Clp_N_dom_sf"/>
</dbReference>
<comment type="caution">
    <text evidence="3">The sequence shown here is derived from an EMBL/GenBank/DDBJ whole genome shotgun (WGS) entry which is preliminary data.</text>
</comment>
<evidence type="ECO:0000313" key="3">
    <source>
        <dbReference type="EMBL" id="GIF91259.1"/>
    </source>
</evidence>
<sequence length="232" mass="24938">MAETPRLDDLIDVIKKRHPDGDTLQQLSDAVVLGQHLGELADHLIGHFVDRARHSGASWTDIGQSMGVTKQAAQKRFVPRESDNSSESDLRTFARYDDAARQVLVLAQQETMAAGHEHIGPQHLLSAMLRNPASPGTRAVEATGTVEAVRAALDERFPATGTPGTAPVSFAPQGKKALELTHREALRLGDEHIGTEHLLLGILDLAEGDTVDLLARCGVTRESAESALAGLR</sequence>
<dbReference type="Gene3D" id="1.10.1780.10">
    <property type="entry name" value="Clp, N-terminal domain"/>
    <property type="match status" value="1"/>
</dbReference>
<proteinExistence type="predicted"/>
<reference evidence="3 4" key="1">
    <citation type="submission" date="2021-01" db="EMBL/GenBank/DDBJ databases">
        <title>Whole genome shotgun sequence of Catellatospora chokoriensis NBRC 107358.</title>
        <authorList>
            <person name="Komaki H."/>
            <person name="Tamura T."/>
        </authorList>
    </citation>
    <scope>NUCLEOTIDE SEQUENCE [LARGE SCALE GENOMIC DNA]</scope>
    <source>
        <strain evidence="3 4">NBRC 107358</strain>
    </source>
</reference>
<keyword evidence="4" id="KW-1185">Reference proteome</keyword>
<dbReference type="RefSeq" id="WP_191839093.1">
    <property type="nucleotide sequence ID" value="NZ_BAAALB010000006.1"/>
</dbReference>
<dbReference type="AlphaFoldDB" id="A0A8J3JZG3"/>